<dbReference type="CDD" id="cd02241">
    <property type="entry name" value="cupin_OxOx"/>
    <property type="match status" value="1"/>
</dbReference>
<comment type="subcellular location">
    <subcellularLocation>
        <location evidence="1 12">Secreted</location>
        <location evidence="1 12">Extracellular space</location>
        <location evidence="1 12">Apoplast</location>
    </subcellularLocation>
</comment>
<evidence type="ECO:0000256" key="10">
    <source>
        <dbReference type="PIRSR" id="PIRSR601929-2"/>
    </source>
</evidence>
<keyword evidence="4 12" id="KW-0964">Secreted</keyword>
<evidence type="ECO:0000256" key="8">
    <source>
        <dbReference type="ARBA" id="ARBA00023211"/>
    </source>
</evidence>
<evidence type="ECO:0000256" key="5">
    <source>
        <dbReference type="ARBA" id="ARBA00022723"/>
    </source>
</evidence>
<dbReference type="PANTHER" id="PTHR31238">
    <property type="entry name" value="GERMIN-LIKE PROTEIN SUBFAMILY 3 MEMBER 3"/>
    <property type="match status" value="1"/>
</dbReference>
<dbReference type="FunFam" id="2.60.120.10:FF:000025">
    <property type="entry name" value="germin-like protein subfamily 2 member 1"/>
    <property type="match status" value="1"/>
</dbReference>
<feature type="binding site" evidence="10">
    <location>
        <position position="116"/>
    </location>
    <ligand>
        <name>Mn(2+)</name>
        <dbReference type="ChEBI" id="CHEBI:29035"/>
    </ligand>
</feature>
<evidence type="ECO:0000313" key="14">
    <source>
        <dbReference type="EMBL" id="EFJ38777.1"/>
    </source>
</evidence>
<feature type="chain" id="PRO_5019621329" description="Germin-like protein" evidence="12">
    <location>
        <begin position="23"/>
        <end position="213"/>
    </location>
</feature>
<keyword evidence="3 12" id="KW-0052">Apoplast</keyword>
<dbReference type="HOGENOM" id="CLU_015790_0_3_1"/>
<evidence type="ECO:0000256" key="3">
    <source>
        <dbReference type="ARBA" id="ARBA00022523"/>
    </source>
</evidence>
<gene>
    <name evidence="14" type="ORF">SELMODRAFT_74641</name>
</gene>
<dbReference type="GO" id="GO:0010497">
    <property type="term" value="P:plasmodesmata-mediated intercellular transport"/>
    <property type="evidence" value="ECO:0007669"/>
    <property type="project" value="UniProtKB-ARBA"/>
</dbReference>
<reference evidence="14 15" key="1">
    <citation type="journal article" date="2011" name="Science">
        <title>The Selaginella genome identifies genetic changes associated with the evolution of vascular plants.</title>
        <authorList>
            <person name="Banks J.A."/>
            <person name="Nishiyama T."/>
            <person name="Hasebe M."/>
            <person name="Bowman J.L."/>
            <person name="Gribskov M."/>
            <person name="dePamphilis C."/>
            <person name="Albert V.A."/>
            <person name="Aono N."/>
            <person name="Aoyama T."/>
            <person name="Ambrose B.A."/>
            <person name="Ashton N.W."/>
            <person name="Axtell M.J."/>
            <person name="Barker E."/>
            <person name="Barker M.S."/>
            <person name="Bennetzen J.L."/>
            <person name="Bonawitz N.D."/>
            <person name="Chapple C."/>
            <person name="Cheng C."/>
            <person name="Correa L.G."/>
            <person name="Dacre M."/>
            <person name="DeBarry J."/>
            <person name="Dreyer I."/>
            <person name="Elias M."/>
            <person name="Engstrom E.M."/>
            <person name="Estelle M."/>
            <person name="Feng L."/>
            <person name="Finet C."/>
            <person name="Floyd S.K."/>
            <person name="Frommer W.B."/>
            <person name="Fujita T."/>
            <person name="Gramzow L."/>
            <person name="Gutensohn M."/>
            <person name="Harholt J."/>
            <person name="Hattori M."/>
            <person name="Heyl A."/>
            <person name="Hirai T."/>
            <person name="Hiwatashi Y."/>
            <person name="Ishikawa M."/>
            <person name="Iwata M."/>
            <person name="Karol K.G."/>
            <person name="Koehler B."/>
            <person name="Kolukisaoglu U."/>
            <person name="Kubo M."/>
            <person name="Kurata T."/>
            <person name="Lalonde S."/>
            <person name="Li K."/>
            <person name="Li Y."/>
            <person name="Litt A."/>
            <person name="Lyons E."/>
            <person name="Manning G."/>
            <person name="Maruyama T."/>
            <person name="Michael T.P."/>
            <person name="Mikami K."/>
            <person name="Miyazaki S."/>
            <person name="Morinaga S."/>
            <person name="Murata T."/>
            <person name="Mueller-Roeber B."/>
            <person name="Nelson D.R."/>
            <person name="Obara M."/>
            <person name="Oguri Y."/>
            <person name="Olmstead R.G."/>
            <person name="Onodera N."/>
            <person name="Petersen B.L."/>
            <person name="Pils B."/>
            <person name="Prigge M."/>
            <person name="Rensing S.A."/>
            <person name="Riano-Pachon D.M."/>
            <person name="Roberts A.W."/>
            <person name="Sato Y."/>
            <person name="Scheller H.V."/>
            <person name="Schulz B."/>
            <person name="Schulz C."/>
            <person name="Shakirov E.V."/>
            <person name="Shibagaki N."/>
            <person name="Shinohara N."/>
            <person name="Shippen D.E."/>
            <person name="Soerensen I."/>
            <person name="Sotooka R."/>
            <person name="Sugimoto N."/>
            <person name="Sugita M."/>
            <person name="Sumikawa N."/>
            <person name="Tanurdzic M."/>
            <person name="Theissen G."/>
            <person name="Ulvskov P."/>
            <person name="Wakazuki S."/>
            <person name="Weng J.K."/>
            <person name="Willats W.W."/>
            <person name="Wipf D."/>
            <person name="Wolf P.G."/>
            <person name="Yang L."/>
            <person name="Zimmer A.D."/>
            <person name="Zhu Q."/>
            <person name="Mitros T."/>
            <person name="Hellsten U."/>
            <person name="Loque D."/>
            <person name="Otillar R."/>
            <person name="Salamov A."/>
            <person name="Schmutz J."/>
            <person name="Shapiro H."/>
            <person name="Lindquist E."/>
            <person name="Lucas S."/>
            <person name="Rokhsar D."/>
            <person name="Grigoriev I.V."/>
        </authorList>
    </citation>
    <scope>NUCLEOTIDE SEQUENCE [LARGE SCALE GENOMIC DNA]</scope>
</reference>
<dbReference type="GO" id="GO:0009506">
    <property type="term" value="C:plasmodesma"/>
    <property type="evidence" value="ECO:0007669"/>
    <property type="project" value="UniProtKB-ARBA"/>
</dbReference>
<organism evidence="15">
    <name type="scientific">Selaginella moellendorffii</name>
    <name type="common">Spikemoss</name>
    <dbReference type="NCBI Taxonomy" id="88036"/>
    <lineage>
        <taxon>Eukaryota</taxon>
        <taxon>Viridiplantae</taxon>
        <taxon>Streptophyta</taxon>
        <taxon>Embryophyta</taxon>
        <taxon>Tracheophyta</taxon>
        <taxon>Lycopodiopsida</taxon>
        <taxon>Selaginellales</taxon>
        <taxon>Selaginellaceae</taxon>
        <taxon>Selaginella</taxon>
    </lineage>
</organism>
<proteinExistence type="inferred from homology"/>
<dbReference type="KEGG" id="smo:SELMODRAFT_74641"/>
<feature type="disulfide bond" evidence="11">
    <location>
        <begin position="32"/>
        <end position="46"/>
    </location>
</feature>
<dbReference type="Gene3D" id="2.60.120.10">
    <property type="entry name" value="Jelly Rolls"/>
    <property type="match status" value="1"/>
</dbReference>
<sequence length="213" mass="23370">MATFLFCFAVLYASMSTLQVLSSNPDPVRDFCVADLDYPQLNEYPCKPYANVTIDDFVFSGLLTPADPSLGPSGTSVTPAFVETFPGLHTQGFAFARLDFVEGGLIPPHTHPRASEFVYITRGRLYAGFIDTANRAFARVYSKGEVMIFPRGLIHWQLNVGEGPASAFAVLNSEKPGFQTIAPSMFGSGVAEEVLQKAFRLDEQACRRVCSHR</sequence>
<evidence type="ECO:0000256" key="9">
    <source>
        <dbReference type="PIRSR" id="PIRSR601929-1"/>
    </source>
</evidence>
<feature type="binding site" evidence="10">
    <location>
        <position position="109"/>
    </location>
    <ligand>
        <name>Mn(2+)</name>
        <dbReference type="ChEBI" id="CHEBI:29035"/>
    </ligand>
</feature>
<dbReference type="EMBL" id="GL377565">
    <property type="protein sequence ID" value="EFJ38777.1"/>
    <property type="molecule type" value="Genomic_DNA"/>
</dbReference>
<evidence type="ECO:0000256" key="11">
    <source>
        <dbReference type="PIRSR" id="PIRSR601929-3"/>
    </source>
</evidence>
<dbReference type="InterPro" id="IPR001929">
    <property type="entry name" value="Germin"/>
</dbReference>
<evidence type="ECO:0000256" key="12">
    <source>
        <dbReference type="RuleBase" id="RU366015"/>
    </source>
</evidence>
<dbReference type="InterPro" id="IPR014710">
    <property type="entry name" value="RmlC-like_jellyroll"/>
</dbReference>
<evidence type="ECO:0000313" key="15">
    <source>
        <dbReference type="Proteomes" id="UP000001514"/>
    </source>
</evidence>
<feature type="signal peptide" evidence="12">
    <location>
        <begin position="1"/>
        <end position="22"/>
    </location>
</feature>
<evidence type="ECO:0000259" key="13">
    <source>
        <dbReference type="SMART" id="SM00835"/>
    </source>
</evidence>
<dbReference type="AlphaFoldDB" id="D8QNK8"/>
<dbReference type="PRINTS" id="PR00325">
    <property type="entry name" value="GERMIN"/>
</dbReference>
<dbReference type="Gramene" id="EFJ38777">
    <property type="protein sequence ID" value="EFJ38777"/>
    <property type="gene ID" value="SELMODRAFT_74641"/>
</dbReference>
<dbReference type="GO" id="GO:0048046">
    <property type="term" value="C:apoplast"/>
    <property type="evidence" value="ECO:0007669"/>
    <property type="project" value="UniProtKB-SubCell"/>
</dbReference>
<evidence type="ECO:0000256" key="2">
    <source>
        <dbReference type="ARBA" id="ARBA00007456"/>
    </source>
</evidence>
<dbReference type="SMART" id="SM00835">
    <property type="entry name" value="Cupin_1"/>
    <property type="match status" value="1"/>
</dbReference>
<keyword evidence="7 11" id="KW-1015">Disulfide bond</keyword>
<dbReference type="GO" id="GO:0030145">
    <property type="term" value="F:manganese ion binding"/>
    <property type="evidence" value="ECO:0007669"/>
    <property type="project" value="UniProtKB-UniRule"/>
</dbReference>
<comment type="similarity">
    <text evidence="2 12">Belongs to the germin family.</text>
</comment>
<keyword evidence="5 9" id="KW-0479">Metal-binding</keyword>
<protein>
    <recommendedName>
        <fullName evidence="12">Germin-like protein</fullName>
    </recommendedName>
</protein>
<dbReference type="Pfam" id="PF00190">
    <property type="entry name" value="Cupin_1"/>
    <property type="match status" value="1"/>
</dbReference>
<dbReference type="Proteomes" id="UP000001514">
    <property type="component" value="Unassembled WGS sequence"/>
</dbReference>
<feature type="binding site" evidence="9">
    <location>
        <position position="111"/>
    </location>
    <ligand>
        <name>oxalate</name>
        <dbReference type="ChEBI" id="CHEBI:30623"/>
    </ligand>
</feature>
<dbReference type="InParanoid" id="D8QNK8"/>
<feature type="binding site" evidence="9">
    <location>
        <position position="116"/>
    </location>
    <ligand>
        <name>oxalate</name>
        <dbReference type="ChEBI" id="CHEBI:30623"/>
    </ligand>
</feature>
<evidence type="ECO:0000256" key="1">
    <source>
        <dbReference type="ARBA" id="ARBA00004271"/>
    </source>
</evidence>
<dbReference type="InterPro" id="IPR006045">
    <property type="entry name" value="Cupin_1"/>
</dbReference>
<dbReference type="eggNOG" id="ENOG502RDTK">
    <property type="taxonomic scope" value="Eukaryota"/>
</dbReference>
<dbReference type="SUPFAM" id="SSF51182">
    <property type="entry name" value="RmlC-like cupins"/>
    <property type="match status" value="1"/>
</dbReference>
<evidence type="ECO:0000256" key="4">
    <source>
        <dbReference type="ARBA" id="ARBA00022525"/>
    </source>
</evidence>
<feature type="domain" description="Cupin type-1" evidence="13">
    <location>
        <begin position="62"/>
        <end position="207"/>
    </location>
</feature>
<keyword evidence="6 12" id="KW-0732">Signal</keyword>
<dbReference type="GO" id="GO:2000280">
    <property type="term" value="P:regulation of root development"/>
    <property type="evidence" value="ECO:0007669"/>
    <property type="project" value="UniProtKB-ARBA"/>
</dbReference>
<feature type="binding site" evidence="10">
    <location>
        <position position="155"/>
    </location>
    <ligand>
        <name>Mn(2+)</name>
        <dbReference type="ChEBI" id="CHEBI:29035"/>
    </ligand>
</feature>
<evidence type="ECO:0000256" key="7">
    <source>
        <dbReference type="ARBA" id="ARBA00023157"/>
    </source>
</evidence>
<feature type="binding site" evidence="10">
    <location>
        <position position="111"/>
    </location>
    <ligand>
        <name>Mn(2+)</name>
        <dbReference type="ChEBI" id="CHEBI:29035"/>
    </ligand>
</feature>
<dbReference type="OMA" id="RKRFAPH"/>
<evidence type="ECO:0000256" key="6">
    <source>
        <dbReference type="ARBA" id="ARBA00022729"/>
    </source>
</evidence>
<keyword evidence="8 9" id="KW-0464">Manganese</keyword>
<keyword evidence="15" id="KW-1185">Reference proteome</keyword>
<name>D8QNK8_SELML</name>
<accession>D8QNK8</accession>
<dbReference type="InterPro" id="IPR011051">
    <property type="entry name" value="RmlC_Cupin_sf"/>
</dbReference>